<evidence type="ECO:0000313" key="11">
    <source>
        <dbReference type="Proteomes" id="UP000284657"/>
    </source>
</evidence>
<dbReference type="SUPFAM" id="SSF53187">
    <property type="entry name" value="Zn-dependent exopeptidases"/>
    <property type="match status" value="1"/>
</dbReference>
<comment type="similarity">
    <text evidence="2 7">Belongs to the peptidase M14 family.</text>
</comment>
<evidence type="ECO:0000259" key="9">
    <source>
        <dbReference type="PROSITE" id="PS52035"/>
    </source>
</evidence>
<dbReference type="PROSITE" id="PS52035">
    <property type="entry name" value="PEPTIDASE_M14"/>
    <property type="match status" value="1"/>
</dbReference>
<evidence type="ECO:0000256" key="2">
    <source>
        <dbReference type="ARBA" id="ARBA00005988"/>
    </source>
</evidence>
<gene>
    <name evidence="10" type="ORF">BBJ29_003558</name>
</gene>
<feature type="region of interest" description="Disordered" evidence="8">
    <location>
        <begin position="417"/>
        <end position="455"/>
    </location>
</feature>
<evidence type="ECO:0000313" key="10">
    <source>
        <dbReference type="EMBL" id="RLN50843.1"/>
    </source>
</evidence>
<reference evidence="10 11" key="1">
    <citation type="submission" date="2018-07" db="EMBL/GenBank/DDBJ databases">
        <title>Genome sequencing of oomycete isolates from Chile give support for New Zealand origin for Phytophthora kernoviae and make available the first Nothophytophthora sp. genome.</title>
        <authorList>
            <person name="Studholme D.J."/>
            <person name="Sanfuentes E."/>
            <person name="Panda P."/>
            <person name="Hill R."/>
            <person name="Sambles C."/>
            <person name="Grant M."/>
            <person name="Williams N.M."/>
            <person name="Mcdougal R.L."/>
        </authorList>
    </citation>
    <scope>NUCLEOTIDE SEQUENCE [LARGE SCALE GENOMIC DNA]</scope>
    <source>
        <strain evidence="10">Chile7</strain>
    </source>
</reference>
<evidence type="ECO:0000256" key="7">
    <source>
        <dbReference type="PROSITE-ProRule" id="PRU01379"/>
    </source>
</evidence>
<feature type="domain" description="Peptidase M14" evidence="9">
    <location>
        <begin position="133"/>
        <end position="406"/>
    </location>
</feature>
<keyword evidence="6" id="KW-0482">Metalloprotease</keyword>
<feature type="compositionally biased region" description="Acidic residues" evidence="8">
    <location>
        <begin position="417"/>
        <end position="437"/>
    </location>
</feature>
<dbReference type="AlphaFoldDB" id="A0A3R7GE14"/>
<dbReference type="GO" id="GO:0006508">
    <property type="term" value="P:proteolysis"/>
    <property type="evidence" value="ECO:0007669"/>
    <property type="project" value="UniProtKB-KW"/>
</dbReference>
<comment type="caution">
    <text evidence="10">The sequence shown here is derived from an EMBL/GenBank/DDBJ whole genome shotgun (WGS) entry which is preliminary data.</text>
</comment>
<feature type="compositionally biased region" description="Low complexity" evidence="8">
    <location>
        <begin position="438"/>
        <end position="455"/>
    </location>
</feature>
<evidence type="ECO:0000256" key="8">
    <source>
        <dbReference type="SAM" id="MobiDB-lite"/>
    </source>
</evidence>
<dbReference type="GO" id="GO:0008270">
    <property type="term" value="F:zinc ion binding"/>
    <property type="evidence" value="ECO:0007669"/>
    <property type="project" value="InterPro"/>
</dbReference>
<evidence type="ECO:0000256" key="4">
    <source>
        <dbReference type="ARBA" id="ARBA00022801"/>
    </source>
</evidence>
<sequence length="455" mass="50432">MDTALKSRHQSLDIRSIKTLQASTAPITAATKVQADVVGTDQDVADFAAAGALQSTTEVLSGKHIRGHVTTTSKPLKVHKDKEYDEAQVVANDRGVVTACVERTEGYLDELRAATDDNSNKDLVYADSPFFECFRPSHEVFDFLDELTEQNPEFMTKYENVSISYEGRPIPAFKISTSKDGEETEKKTLYTQALIHAREWQAGAATFFTMASMLDDLRAGKAEATDLFAKFDWYFVPIVNIDGYQYTNWPPEEYFNLDPSDVDAETYPGEYPLSEPSTAGLFDFITSLDGLSGLVDMHTFGGVVLRPFSNQAGGGAEPFGSRMKALGESVRKALSTQPDVQYISETGAFLYKAYGCFDDGMFLHYNLTVPTLTIEVEGDDFVSPQSSIRPVGRNIYLGLRQFAHEALMYSKFVEEQYSDTDTDSDSEDSEDSEDAELDASSYSYSYSESNSDSNE</sequence>
<dbReference type="Pfam" id="PF00246">
    <property type="entry name" value="Peptidase_M14"/>
    <property type="match status" value="1"/>
</dbReference>
<organism evidence="10 11">
    <name type="scientific">Phytophthora kernoviae</name>
    <dbReference type="NCBI Taxonomy" id="325452"/>
    <lineage>
        <taxon>Eukaryota</taxon>
        <taxon>Sar</taxon>
        <taxon>Stramenopiles</taxon>
        <taxon>Oomycota</taxon>
        <taxon>Peronosporomycetes</taxon>
        <taxon>Peronosporales</taxon>
        <taxon>Peronosporaceae</taxon>
        <taxon>Phytophthora</taxon>
    </lineage>
</organism>
<dbReference type="InterPro" id="IPR000834">
    <property type="entry name" value="Peptidase_M14"/>
</dbReference>
<protein>
    <recommendedName>
        <fullName evidence="9">Peptidase M14 domain-containing protein</fullName>
    </recommendedName>
</protein>
<evidence type="ECO:0000256" key="1">
    <source>
        <dbReference type="ARBA" id="ARBA00001947"/>
    </source>
</evidence>
<accession>A0A3R7GE14</accession>
<dbReference type="PANTHER" id="PTHR11705">
    <property type="entry name" value="PROTEASE FAMILY M14 CARBOXYPEPTIDASE A,B"/>
    <property type="match status" value="1"/>
</dbReference>
<keyword evidence="3" id="KW-0645">Protease</keyword>
<dbReference type="Proteomes" id="UP000284657">
    <property type="component" value="Unassembled WGS sequence"/>
</dbReference>
<dbReference type="Gene3D" id="3.40.630.10">
    <property type="entry name" value="Zn peptidases"/>
    <property type="match status" value="1"/>
</dbReference>
<dbReference type="EMBL" id="MBAD02001964">
    <property type="protein sequence ID" value="RLN50843.1"/>
    <property type="molecule type" value="Genomic_DNA"/>
</dbReference>
<proteinExistence type="inferred from homology"/>
<comment type="cofactor">
    <cofactor evidence="1">
        <name>Zn(2+)</name>
        <dbReference type="ChEBI" id="CHEBI:29105"/>
    </cofactor>
</comment>
<evidence type="ECO:0000256" key="6">
    <source>
        <dbReference type="ARBA" id="ARBA00023049"/>
    </source>
</evidence>
<evidence type="ECO:0000256" key="3">
    <source>
        <dbReference type="ARBA" id="ARBA00022670"/>
    </source>
</evidence>
<keyword evidence="5" id="KW-0862">Zinc</keyword>
<feature type="active site" description="Proton donor/acceptor" evidence="7">
    <location>
        <position position="375"/>
    </location>
</feature>
<name>A0A3R7GE14_9STRA</name>
<dbReference type="GO" id="GO:0004181">
    <property type="term" value="F:metallocarboxypeptidase activity"/>
    <property type="evidence" value="ECO:0007669"/>
    <property type="project" value="InterPro"/>
</dbReference>
<dbReference type="SMART" id="SM00631">
    <property type="entry name" value="Zn_pept"/>
    <property type="match status" value="1"/>
</dbReference>
<evidence type="ECO:0000256" key="5">
    <source>
        <dbReference type="ARBA" id="ARBA00022833"/>
    </source>
</evidence>
<dbReference type="GO" id="GO:0005615">
    <property type="term" value="C:extracellular space"/>
    <property type="evidence" value="ECO:0007669"/>
    <property type="project" value="TreeGrafter"/>
</dbReference>
<dbReference type="PANTHER" id="PTHR11705:SF143">
    <property type="entry name" value="SLL0236 PROTEIN"/>
    <property type="match status" value="1"/>
</dbReference>
<keyword evidence="4" id="KW-0378">Hydrolase</keyword>